<evidence type="ECO:0000313" key="1">
    <source>
        <dbReference type="EMBL" id="GFJ84924.1"/>
    </source>
</evidence>
<reference evidence="1 2" key="1">
    <citation type="submission" date="2020-03" db="EMBL/GenBank/DDBJ databases">
        <title>Whole genome shotgun sequence of Phytohabitans houttuyneae NBRC 108639.</title>
        <authorList>
            <person name="Komaki H."/>
            <person name="Tamura T."/>
        </authorList>
    </citation>
    <scope>NUCLEOTIDE SEQUENCE [LARGE SCALE GENOMIC DNA]</scope>
    <source>
        <strain evidence="1 2">NBRC 108639</strain>
    </source>
</reference>
<dbReference type="EMBL" id="BLPF01000004">
    <property type="protein sequence ID" value="GFJ84924.1"/>
    <property type="molecule type" value="Genomic_DNA"/>
</dbReference>
<dbReference type="AlphaFoldDB" id="A0A6V8KM36"/>
<organism evidence="1 2">
    <name type="scientific">Phytohabitans houttuyneae</name>
    <dbReference type="NCBI Taxonomy" id="1076126"/>
    <lineage>
        <taxon>Bacteria</taxon>
        <taxon>Bacillati</taxon>
        <taxon>Actinomycetota</taxon>
        <taxon>Actinomycetes</taxon>
        <taxon>Micromonosporales</taxon>
        <taxon>Micromonosporaceae</taxon>
    </lineage>
</organism>
<sequence>MTTALDDGRNDPPEMLRCDLNETNVYPTLVLALRDMRTANRRDETTGAGPGNESWIGLSIAMTVLDTLTNRNELVGQRWESLLTSHRIDPADARLIYALRCSLLHGYGPPKPGSNTGNRKVLLTDDRFTFAIDTSHDRVALVSVPVFCGRLVERIVLAAWSGWDQTLVNTDLFDTKRPRHASP</sequence>
<accession>A0A6V8KM36</accession>
<name>A0A6V8KM36_9ACTN</name>
<dbReference type="RefSeq" id="WP_173069730.1">
    <property type="nucleotide sequence ID" value="NZ_BAABGO010000035.1"/>
</dbReference>
<proteinExistence type="predicted"/>
<protein>
    <submittedName>
        <fullName evidence="1">Uncharacterized protein</fullName>
    </submittedName>
</protein>
<keyword evidence="2" id="KW-1185">Reference proteome</keyword>
<evidence type="ECO:0000313" key="2">
    <source>
        <dbReference type="Proteomes" id="UP000482800"/>
    </source>
</evidence>
<gene>
    <name evidence="1" type="ORF">Phou_091040</name>
</gene>
<comment type="caution">
    <text evidence="1">The sequence shown here is derived from an EMBL/GenBank/DDBJ whole genome shotgun (WGS) entry which is preliminary data.</text>
</comment>
<dbReference type="Proteomes" id="UP000482800">
    <property type="component" value="Unassembled WGS sequence"/>
</dbReference>
<reference evidence="1 2" key="2">
    <citation type="submission" date="2020-03" db="EMBL/GenBank/DDBJ databases">
        <authorList>
            <person name="Ichikawa N."/>
            <person name="Kimura A."/>
            <person name="Kitahashi Y."/>
            <person name="Uohara A."/>
        </authorList>
    </citation>
    <scope>NUCLEOTIDE SEQUENCE [LARGE SCALE GENOMIC DNA]</scope>
    <source>
        <strain evidence="1 2">NBRC 108639</strain>
    </source>
</reference>